<dbReference type="GO" id="GO:0008889">
    <property type="term" value="F:glycerophosphodiester phosphodiesterase activity"/>
    <property type="evidence" value="ECO:0007669"/>
    <property type="project" value="UniProtKB-EC"/>
</dbReference>
<evidence type="ECO:0000313" key="9">
    <source>
        <dbReference type="Proteomes" id="UP000262073"/>
    </source>
</evidence>
<dbReference type="PANTHER" id="PTHR43620:SF7">
    <property type="entry name" value="GLYCEROPHOSPHODIESTER PHOSPHODIESTERASE GDPD5-RELATED"/>
    <property type="match status" value="1"/>
</dbReference>
<protein>
    <recommendedName>
        <fullName evidence="2">glycerophosphodiester phosphodiesterase</fullName>
        <ecNumber evidence="2">3.1.4.46</ecNumber>
    </recommendedName>
</protein>
<comment type="similarity">
    <text evidence="1">Belongs to the glycerophosphoryl diester phosphodiesterase family.</text>
</comment>
<sequence length="345" mass="38854">MLGTGLSARSLALRLVLPLVTLLGIAFSSYSDAVEIIAHRGASGYLPEHTLESTTLAYAQQPDYIEQDVVLSKDNIPVVLHDIHLETVTNVEQLFKERARQDGRYYAIDFTLAELRQLRVHERQNARQEAVFPQRYQGNRAQFGIATLAEHSELITQLNRQTRQQIGLYTEIKSPAWHRAQGVDISRIVLAEMKRLNLLEGTIPLVIQCFDFTETQRIRRELGYTGMLVQLVADNSWHESDTDYDWLLSEEGLEAVAEVADGVGPWIPQLADTSTERVLWQLSPWVANAKKHNLLIHPYTFRADELPAGVTAPALIRFLVEEARVDGIFTDQVPPVKALLANPEG</sequence>
<keyword evidence="9" id="KW-1185">Reference proteome</keyword>
<dbReference type="SUPFAM" id="SSF51695">
    <property type="entry name" value="PLC-like phosphodiesterases"/>
    <property type="match status" value="1"/>
</dbReference>
<accession>A0A346NK09</accession>
<dbReference type="GO" id="GO:0006629">
    <property type="term" value="P:lipid metabolic process"/>
    <property type="evidence" value="ECO:0007669"/>
    <property type="project" value="InterPro"/>
</dbReference>
<dbReference type="PROSITE" id="PS51704">
    <property type="entry name" value="GP_PDE"/>
    <property type="match status" value="1"/>
</dbReference>
<dbReference type="Gene3D" id="3.20.20.190">
    <property type="entry name" value="Phosphatidylinositol (PI) phosphodiesterase"/>
    <property type="match status" value="1"/>
</dbReference>
<evidence type="ECO:0000313" key="8">
    <source>
        <dbReference type="EMBL" id="AXR05866.1"/>
    </source>
</evidence>
<organism evidence="8 9">
    <name type="scientific">Salinimonas sediminis</name>
    <dbReference type="NCBI Taxonomy" id="2303538"/>
    <lineage>
        <taxon>Bacteria</taxon>
        <taxon>Pseudomonadati</taxon>
        <taxon>Pseudomonadota</taxon>
        <taxon>Gammaproteobacteria</taxon>
        <taxon>Alteromonadales</taxon>
        <taxon>Alteromonadaceae</taxon>
        <taxon>Alteromonas/Salinimonas group</taxon>
        <taxon>Salinimonas</taxon>
    </lineage>
</organism>
<dbReference type="NCBIfam" id="NF008354">
    <property type="entry name" value="PRK11143.1"/>
    <property type="match status" value="1"/>
</dbReference>
<keyword evidence="5 8" id="KW-0378">Hydrolase</keyword>
<dbReference type="InterPro" id="IPR017946">
    <property type="entry name" value="PLC-like_Pdiesterase_TIM-brl"/>
</dbReference>
<keyword evidence="4" id="KW-0319">Glycerol metabolism</keyword>
<keyword evidence="3" id="KW-0732">Signal</keyword>
<gene>
    <name evidence="8" type="ORF">D0Y50_05415</name>
</gene>
<evidence type="ECO:0000256" key="5">
    <source>
        <dbReference type="ARBA" id="ARBA00022801"/>
    </source>
</evidence>
<dbReference type="Pfam" id="PF03009">
    <property type="entry name" value="GDPD"/>
    <property type="match status" value="1"/>
</dbReference>
<proteinExistence type="inferred from homology"/>
<dbReference type="PANTHER" id="PTHR43620">
    <property type="entry name" value="GLYCEROPHOSPHORYL DIESTER PHOSPHODIESTERASE"/>
    <property type="match status" value="1"/>
</dbReference>
<feature type="domain" description="GP-PDE" evidence="7">
    <location>
        <begin position="34"/>
        <end position="340"/>
    </location>
</feature>
<dbReference type="RefSeq" id="WP_108566481.1">
    <property type="nucleotide sequence ID" value="NZ_CP031769.1"/>
</dbReference>
<dbReference type="EC" id="3.1.4.46" evidence="2"/>
<evidence type="ECO:0000256" key="2">
    <source>
        <dbReference type="ARBA" id="ARBA00012247"/>
    </source>
</evidence>
<dbReference type="Proteomes" id="UP000262073">
    <property type="component" value="Chromosome"/>
</dbReference>
<dbReference type="InterPro" id="IPR030395">
    <property type="entry name" value="GP_PDE_dom"/>
</dbReference>
<comment type="catalytic activity">
    <reaction evidence="6">
        <text>a sn-glycero-3-phosphodiester + H2O = an alcohol + sn-glycerol 3-phosphate + H(+)</text>
        <dbReference type="Rhea" id="RHEA:12969"/>
        <dbReference type="ChEBI" id="CHEBI:15377"/>
        <dbReference type="ChEBI" id="CHEBI:15378"/>
        <dbReference type="ChEBI" id="CHEBI:30879"/>
        <dbReference type="ChEBI" id="CHEBI:57597"/>
        <dbReference type="ChEBI" id="CHEBI:83408"/>
        <dbReference type="EC" id="3.1.4.46"/>
    </reaction>
</comment>
<evidence type="ECO:0000256" key="4">
    <source>
        <dbReference type="ARBA" id="ARBA00022798"/>
    </source>
</evidence>
<dbReference type="AlphaFoldDB" id="A0A346NK09"/>
<evidence type="ECO:0000256" key="6">
    <source>
        <dbReference type="ARBA" id="ARBA00047512"/>
    </source>
</evidence>
<evidence type="ECO:0000259" key="7">
    <source>
        <dbReference type="PROSITE" id="PS51704"/>
    </source>
</evidence>
<dbReference type="KEGG" id="salm:D0Y50_05415"/>
<dbReference type="GO" id="GO:0006071">
    <property type="term" value="P:glycerol metabolic process"/>
    <property type="evidence" value="ECO:0007669"/>
    <property type="project" value="UniProtKB-KW"/>
</dbReference>
<name>A0A346NK09_9ALTE</name>
<dbReference type="GO" id="GO:0042597">
    <property type="term" value="C:periplasmic space"/>
    <property type="evidence" value="ECO:0007669"/>
    <property type="project" value="TreeGrafter"/>
</dbReference>
<dbReference type="EMBL" id="CP031769">
    <property type="protein sequence ID" value="AXR05866.1"/>
    <property type="molecule type" value="Genomic_DNA"/>
</dbReference>
<evidence type="ECO:0000256" key="3">
    <source>
        <dbReference type="ARBA" id="ARBA00022729"/>
    </source>
</evidence>
<reference evidence="8 9" key="1">
    <citation type="submission" date="2018-08" db="EMBL/GenBank/DDBJ databases">
        <title>Salinimonas sediminis sp. nov., a piezophilic bacterium isolated from a deep-sea sediment sample from the New Britain Trench.</title>
        <authorList>
            <person name="Cao J."/>
        </authorList>
    </citation>
    <scope>NUCLEOTIDE SEQUENCE [LARGE SCALE GENOMIC DNA]</scope>
    <source>
        <strain evidence="8 9">N102</strain>
    </source>
</reference>
<evidence type="ECO:0000256" key="1">
    <source>
        <dbReference type="ARBA" id="ARBA00007277"/>
    </source>
</evidence>
<dbReference type="OrthoDB" id="9795622at2"/>